<feature type="signal peptide" evidence="1">
    <location>
        <begin position="1"/>
        <end position="20"/>
    </location>
</feature>
<organism evidence="2 3">
    <name type="scientific">Sporormia fimetaria CBS 119925</name>
    <dbReference type="NCBI Taxonomy" id="1340428"/>
    <lineage>
        <taxon>Eukaryota</taxon>
        <taxon>Fungi</taxon>
        <taxon>Dikarya</taxon>
        <taxon>Ascomycota</taxon>
        <taxon>Pezizomycotina</taxon>
        <taxon>Dothideomycetes</taxon>
        <taxon>Pleosporomycetidae</taxon>
        <taxon>Pleosporales</taxon>
        <taxon>Sporormiaceae</taxon>
        <taxon>Sporormia</taxon>
    </lineage>
</organism>
<name>A0A6A6VDL2_9PLEO</name>
<evidence type="ECO:0000313" key="3">
    <source>
        <dbReference type="Proteomes" id="UP000799440"/>
    </source>
</evidence>
<keyword evidence="3" id="KW-1185">Reference proteome</keyword>
<dbReference type="EMBL" id="MU006568">
    <property type="protein sequence ID" value="KAF2748692.1"/>
    <property type="molecule type" value="Genomic_DNA"/>
</dbReference>
<proteinExistence type="predicted"/>
<feature type="chain" id="PRO_5025332032" evidence="1">
    <location>
        <begin position="21"/>
        <end position="234"/>
    </location>
</feature>
<dbReference type="AlphaFoldDB" id="A0A6A6VDL2"/>
<sequence>MRRHLLYLVSLGAALRGALGAPVVDSEEDAISFHTAVDGYHATHEDIGTRSEDAPTDLHGTEVSFEAAPADLLGANQASSEAVAIAQFDTAVQDLLQIAGTRDGWCSYTALIQQVCPKQTWWAINTAFGFTSMLLADKTFLIKPSEFAHFIHLEPDRPYNWKDGLYGYPFRIAWNRAADRMEFKYRECLWDSKKISSCASCVSKPWTRNALQCHWENPLVQRYREMFCIFKCKY</sequence>
<evidence type="ECO:0000256" key="1">
    <source>
        <dbReference type="SAM" id="SignalP"/>
    </source>
</evidence>
<accession>A0A6A6VDL2</accession>
<protein>
    <submittedName>
        <fullName evidence="2">Uncharacterized protein</fullName>
    </submittedName>
</protein>
<gene>
    <name evidence="2" type="ORF">M011DRAFT_476086</name>
</gene>
<evidence type="ECO:0000313" key="2">
    <source>
        <dbReference type="EMBL" id="KAF2748692.1"/>
    </source>
</evidence>
<keyword evidence="1" id="KW-0732">Signal</keyword>
<reference evidence="2" key="1">
    <citation type="journal article" date="2020" name="Stud. Mycol.">
        <title>101 Dothideomycetes genomes: a test case for predicting lifestyles and emergence of pathogens.</title>
        <authorList>
            <person name="Haridas S."/>
            <person name="Albert R."/>
            <person name="Binder M."/>
            <person name="Bloem J."/>
            <person name="Labutti K."/>
            <person name="Salamov A."/>
            <person name="Andreopoulos B."/>
            <person name="Baker S."/>
            <person name="Barry K."/>
            <person name="Bills G."/>
            <person name="Bluhm B."/>
            <person name="Cannon C."/>
            <person name="Castanera R."/>
            <person name="Culley D."/>
            <person name="Daum C."/>
            <person name="Ezra D."/>
            <person name="Gonzalez J."/>
            <person name="Henrissat B."/>
            <person name="Kuo A."/>
            <person name="Liang C."/>
            <person name="Lipzen A."/>
            <person name="Lutzoni F."/>
            <person name="Magnuson J."/>
            <person name="Mondo S."/>
            <person name="Nolan M."/>
            <person name="Ohm R."/>
            <person name="Pangilinan J."/>
            <person name="Park H.-J."/>
            <person name="Ramirez L."/>
            <person name="Alfaro M."/>
            <person name="Sun H."/>
            <person name="Tritt A."/>
            <person name="Yoshinaga Y."/>
            <person name="Zwiers L.-H."/>
            <person name="Turgeon B."/>
            <person name="Goodwin S."/>
            <person name="Spatafora J."/>
            <person name="Crous P."/>
            <person name="Grigoriev I."/>
        </authorList>
    </citation>
    <scope>NUCLEOTIDE SEQUENCE</scope>
    <source>
        <strain evidence="2">CBS 119925</strain>
    </source>
</reference>
<dbReference type="Proteomes" id="UP000799440">
    <property type="component" value="Unassembled WGS sequence"/>
</dbReference>